<dbReference type="EMBL" id="CP042905">
    <property type="protein sequence ID" value="QEE17778.1"/>
    <property type="molecule type" value="Genomic_DNA"/>
</dbReference>
<accession>A0A5B9DET8</accession>
<gene>
    <name evidence="1" type="ORF">DSAG12_03616</name>
</gene>
<name>A0A5B9DET8_9ARCH</name>
<organism evidence="1">
    <name type="scientific">Promethearchaeum syntrophicum</name>
    <dbReference type="NCBI Taxonomy" id="2594042"/>
    <lineage>
        <taxon>Archaea</taxon>
        <taxon>Promethearchaeati</taxon>
        <taxon>Promethearchaeota</taxon>
        <taxon>Promethearchaeia</taxon>
        <taxon>Promethearchaeales</taxon>
        <taxon>Promethearchaeaceae</taxon>
        <taxon>Promethearchaeum</taxon>
    </lineage>
</organism>
<protein>
    <submittedName>
        <fullName evidence="1">Uncharacterized protein</fullName>
    </submittedName>
</protein>
<reference evidence="1" key="1">
    <citation type="journal article" date="2020" name="Nature">
        <title>Isolation of an archaeon at the prokaryote-eukaryote interface.</title>
        <authorList>
            <person name="Imachi H."/>
            <person name="Nobu M.K."/>
            <person name="Nakahara N."/>
            <person name="Morono Y."/>
            <person name="Ogawara M."/>
            <person name="Takaki Y."/>
            <person name="Takano Y."/>
            <person name="Uematsu K."/>
            <person name="Ikuta T."/>
            <person name="Ito M."/>
            <person name="Matsui Y."/>
            <person name="Miyazaki M."/>
            <person name="Murata K."/>
            <person name="Saito Y."/>
            <person name="Sakai S."/>
            <person name="Song C."/>
            <person name="Tasumi E."/>
            <person name="Yamanaka Y."/>
            <person name="Yamaguchi T."/>
            <person name="Kamagata Y."/>
            <person name="Tamaki H."/>
            <person name="Takai K."/>
        </authorList>
    </citation>
    <scope>NUCLEOTIDE SEQUENCE [LARGE SCALE GENOMIC DNA]</scope>
    <source>
        <strain evidence="1">MK-D1</strain>
    </source>
</reference>
<dbReference type="SUPFAM" id="SSF57667">
    <property type="entry name" value="beta-beta-alpha zinc fingers"/>
    <property type="match status" value="1"/>
</dbReference>
<dbReference type="InterPro" id="IPR036236">
    <property type="entry name" value="Znf_C2H2_sf"/>
</dbReference>
<sequence>MKLICAKCGKEYTRRDFYEKHIVKCTGLPTKKKISKKKPSISKKNKLNNVKKVGGDFKAEILSLLKNYNTRLTRIEEFLQLTHKNGKKSRFSIDENKGYKQIKKIYSGIQEKIGNLAPVPILYEKLQDFYSYEDSQITELLTTLFITNKIDLQPGTARRGKPIVIDGRPLYWFNILR</sequence>
<dbReference type="AlphaFoldDB" id="A0A5B9DET8"/>
<proteinExistence type="predicted"/>
<evidence type="ECO:0000313" key="1">
    <source>
        <dbReference type="EMBL" id="QEE17778.1"/>
    </source>
</evidence>